<keyword evidence="1" id="KW-0472">Membrane</keyword>
<feature type="transmembrane region" description="Helical" evidence="1">
    <location>
        <begin position="77"/>
        <end position="97"/>
    </location>
</feature>
<comment type="caution">
    <text evidence="2">The sequence shown here is derived from an EMBL/GenBank/DDBJ whole genome shotgun (WGS) entry which is preliminary data.</text>
</comment>
<keyword evidence="1" id="KW-0812">Transmembrane</keyword>
<reference evidence="2" key="1">
    <citation type="journal article" date="2014" name="Int. J. Syst. Evol. Microbiol.">
        <title>Complete genome sequence of Corynebacterium casei LMG S-19264T (=DSM 44701T), isolated from a smear-ripened cheese.</title>
        <authorList>
            <consortium name="US DOE Joint Genome Institute (JGI-PGF)"/>
            <person name="Walter F."/>
            <person name="Albersmeier A."/>
            <person name="Kalinowski J."/>
            <person name="Ruckert C."/>
        </authorList>
    </citation>
    <scope>NUCLEOTIDE SEQUENCE</scope>
    <source>
        <strain evidence="2">VKM B-1513</strain>
    </source>
</reference>
<accession>A0A9W6IIK4</accession>
<feature type="transmembrane region" description="Helical" evidence="1">
    <location>
        <begin position="109"/>
        <end position="136"/>
    </location>
</feature>
<feature type="transmembrane region" description="Helical" evidence="1">
    <location>
        <begin position="34"/>
        <end position="56"/>
    </location>
</feature>
<dbReference type="PROSITE" id="PS51257">
    <property type="entry name" value="PROKAR_LIPOPROTEIN"/>
    <property type="match status" value="1"/>
</dbReference>
<reference evidence="2" key="2">
    <citation type="submission" date="2023-01" db="EMBL/GenBank/DDBJ databases">
        <authorList>
            <person name="Sun Q."/>
            <person name="Evtushenko L."/>
        </authorList>
    </citation>
    <scope>NUCLEOTIDE SEQUENCE</scope>
    <source>
        <strain evidence="2">VKM B-1513</strain>
    </source>
</reference>
<name>A0A9W6IIK4_9PROT</name>
<evidence type="ECO:0000256" key="1">
    <source>
        <dbReference type="SAM" id="Phobius"/>
    </source>
</evidence>
<keyword evidence="1" id="KW-1133">Transmembrane helix</keyword>
<gene>
    <name evidence="2" type="ORF">GCM10017621_05090</name>
</gene>
<organism evidence="2 3">
    <name type="scientific">Maricaulis virginensis</name>
    <dbReference type="NCBI Taxonomy" id="144022"/>
    <lineage>
        <taxon>Bacteria</taxon>
        <taxon>Pseudomonadati</taxon>
        <taxon>Pseudomonadota</taxon>
        <taxon>Alphaproteobacteria</taxon>
        <taxon>Maricaulales</taxon>
        <taxon>Maricaulaceae</taxon>
        <taxon>Maricaulis</taxon>
    </lineage>
</organism>
<proteinExistence type="predicted"/>
<sequence>MVRRPNRTVLLAGGVAACVALLRAVTALSGPGGVAAAILLGLSAGFAVVWIADFALSTWWARRLDHPPGMAFKWQRFLVGGPAIGLSTLCGLTGALLSASAANGAYDSAASIVFFSLFAAGIAGAWYAFLASPIFVGVARRYYRGQ</sequence>
<keyword evidence="3" id="KW-1185">Reference proteome</keyword>
<evidence type="ECO:0000313" key="3">
    <source>
        <dbReference type="Proteomes" id="UP001143486"/>
    </source>
</evidence>
<dbReference type="EMBL" id="BSFE01000001">
    <property type="protein sequence ID" value="GLK51001.1"/>
    <property type="molecule type" value="Genomic_DNA"/>
</dbReference>
<evidence type="ECO:0000313" key="2">
    <source>
        <dbReference type="EMBL" id="GLK51001.1"/>
    </source>
</evidence>
<dbReference type="Proteomes" id="UP001143486">
    <property type="component" value="Unassembled WGS sequence"/>
</dbReference>
<protein>
    <submittedName>
        <fullName evidence="2">Uncharacterized protein</fullName>
    </submittedName>
</protein>
<dbReference type="AlphaFoldDB" id="A0A9W6IIK4"/>